<comment type="similarity">
    <text evidence="2">Belongs to the amino acid-polyamine-organocation (APC) superfamily. Spore germination protein (SGP) (TC 2.A.3.9) family.</text>
</comment>
<feature type="transmembrane region" description="Helical" evidence="8">
    <location>
        <begin position="304"/>
        <end position="321"/>
    </location>
</feature>
<keyword evidence="4" id="KW-0309">Germination</keyword>
<dbReference type="PANTHER" id="PTHR34975:SF2">
    <property type="entry name" value="SPORE GERMINATION PROTEIN A2"/>
    <property type="match status" value="1"/>
</dbReference>
<dbReference type="RefSeq" id="WP_003485682.1">
    <property type="nucleotide sequence ID" value="NZ_JXSU01000007.1"/>
</dbReference>
<feature type="transmembrane region" description="Helical" evidence="8">
    <location>
        <begin position="333"/>
        <end position="354"/>
    </location>
</feature>
<dbReference type="HOGENOM" id="CLU_047547_0_3_9"/>
<accession>A0A0D1AL96</accession>
<name>A0A0D1AL96_CLOBO</name>
<keyword evidence="7 8" id="KW-0472">Membrane</keyword>
<dbReference type="GO" id="GO:0009847">
    <property type="term" value="P:spore germination"/>
    <property type="evidence" value="ECO:0007669"/>
    <property type="project" value="InterPro"/>
</dbReference>
<evidence type="ECO:0000256" key="8">
    <source>
        <dbReference type="SAM" id="Phobius"/>
    </source>
</evidence>
<dbReference type="AlphaFoldDB" id="A0A0D1AL96"/>
<gene>
    <name evidence="9" type="ORF">N495_10015</name>
</gene>
<sequence>MNNKENALTESQLTFMVIGSIIGISVLNLPLAPIKVAKQDAWIATFLGTIYPIYVVFITIYIRKKHPKKDILYLSKKIYGKILGNILNLIFLLFFFLIATDVAAGINNVLRTYMVNFLNSWNILSLLFLGAAYAVYGGTKTVGRLNEVLFYITFIVFLIPIFSLKEADILNLQPVLGSGIKNIINATKKTIIAYSGIEMLLILYPLVDENIELKKIGFKSISFITILYTLYTLLTTLYLGINITNKFLWPVITISRSIIIPVINSFSYIFLSLWTMTMFKCISVHYFLFAHGLNKIFKKISRKTWVILLYPVMIIVSNLYGTPVRRRSFLDKIFPPYVIFNIIFISITALLVALGKGDKNEK</sequence>
<evidence type="ECO:0000256" key="6">
    <source>
        <dbReference type="ARBA" id="ARBA00022989"/>
    </source>
</evidence>
<dbReference type="Proteomes" id="UP000032250">
    <property type="component" value="Unassembled WGS sequence"/>
</dbReference>
<dbReference type="EMBL" id="JXSU01000007">
    <property type="protein sequence ID" value="KIS23914.1"/>
    <property type="molecule type" value="Genomic_DNA"/>
</dbReference>
<keyword evidence="3" id="KW-0813">Transport</keyword>
<comment type="subcellular location">
    <subcellularLocation>
        <location evidence="1">Membrane</location>
        <topology evidence="1">Multi-pass membrane protein</topology>
    </subcellularLocation>
</comment>
<dbReference type="NCBIfam" id="TIGR00912">
    <property type="entry name" value="2A0309"/>
    <property type="match status" value="1"/>
</dbReference>
<dbReference type="Pfam" id="PF03845">
    <property type="entry name" value="Spore_permease"/>
    <property type="match status" value="1"/>
</dbReference>
<feature type="transmembrane region" description="Helical" evidence="8">
    <location>
        <begin position="12"/>
        <end position="29"/>
    </location>
</feature>
<comment type="caution">
    <text evidence="9">The sequence shown here is derived from an EMBL/GenBank/DDBJ whole genome shotgun (WGS) entry which is preliminary data.</text>
</comment>
<feature type="transmembrane region" description="Helical" evidence="8">
    <location>
        <begin position="247"/>
        <end position="271"/>
    </location>
</feature>
<keyword evidence="5 8" id="KW-0812">Transmembrane</keyword>
<dbReference type="OrthoDB" id="1931502at2"/>
<evidence type="ECO:0000256" key="7">
    <source>
        <dbReference type="ARBA" id="ARBA00023136"/>
    </source>
</evidence>
<feature type="transmembrane region" description="Helical" evidence="8">
    <location>
        <begin position="82"/>
        <end position="106"/>
    </location>
</feature>
<reference evidence="9 10" key="1">
    <citation type="submission" date="2014-06" db="EMBL/GenBank/DDBJ databases">
        <title>Genome characterization of distinct group I Clostridium botulinum lineages.</title>
        <authorList>
            <person name="Giordani F."/>
            <person name="Anselmo A."/>
            <person name="Fillo S."/>
            <person name="Palozzi A.M."/>
            <person name="Fortunato A."/>
            <person name="Gentile B."/>
            <person name="Ciammaruconi A."/>
            <person name="Anniballi F."/>
            <person name="De Medici D."/>
            <person name="Lista F."/>
        </authorList>
    </citation>
    <scope>NUCLEOTIDE SEQUENCE [LARGE SCALE GENOMIC DNA]</scope>
    <source>
        <strain evidence="9 10">B2 450</strain>
    </source>
</reference>
<evidence type="ECO:0000313" key="9">
    <source>
        <dbReference type="EMBL" id="KIS23914.1"/>
    </source>
</evidence>
<feature type="transmembrane region" description="Helical" evidence="8">
    <location>
        <begin position="118"/>
        <end position="136"/>
    </location>
</feature>
<evidence type="ECO:0000256" key="4">
    <source>
        <dbReference type="ARBA" id="ARBA00022544"/>
    </source>
</evidence>
<evidence type="ECO:0000256" key="1">
    <source>
        <dbReference type="ARBA" id="ARBA00004141"/>
    </source>
</evidence>
<protein>
    <submittedName>
        <fullName evidence="9">Uncharacterized protein</fullName>
    </submittedName>
</protein>
<organism evidence="9 10">
    <name type="scientific">Clostridium botulinum B2 450</name>
    <dbReference type="NCBI Taxonomy" id="1379739"/>
    <lineage>
        <taxon>Bacteria</taxon>
        <taxon>Bacillati</taxon>
        <taxon>Bacillota</taxon>
        <taxon>Clostridia</taxon>
        <taxon>Eubacteriales</taxon>
        <taxon>Clostridiaceae</taxon>
        <taxon>Clostridium</taxon>
    </lineage>
</organism>
<dbReference type="PANTHER" id="PTHR34975">
    <property type="entry name" value="SPORE GERMINATION PROTEIN A2"/>
    <property type="match status" value="1"/>
</dbReference>
<keyword evidence="6 8" id="KW-1133">Transmembrane helix</keyword>
<feature type="transmembrane region" description="Helical" evidence="8">
    <location>
        <begin position="148"/>
        <end position="164"/>
    </location>
</feature>
<dbReference type="InterPro" id="IPR004761">
    <property type="entry name" value="Spore_GerAB"/>
</dbReference>
<evidence type="ECO:0000256" key="2">
    <source>
        <dbReference type="ARBA" id="ARBA00007998"/>
    </source>
</evidence>
<feature type="transmembrane region" description="Helical" evidence="8">
    <location>
        <begin position="220"/>
        <end position="241"/>
    </location>
</feature>
<dbReference type="GO" id="GO:0016020">
    <property type="term" value="C:membrane"/>
    <property type="evidence" value="ECO:0007669"/>
    <property type="project" value="UniProtKB-SubCell"/>
</dbReference>
<proteinExistence type="inferred from homology"/>
<evidence type="ECO:0000256" key="3">
    <source>
        <dbReference type="ARBA" id="ARBA00022448"/>
    </source>
</evidence>
<feature type="transmembrane region" description="Helical" evidence="8">
    <location>
        <begin position="41"/>
        <end position="62"/>
    </location>
</feature>
<evidence type="ECO:0000256" key="5">
    <source>
        <dbReference type="ARBA" id="ARBA00022692"/>
    </source>
</evidence>
<dbReference type="PATRIC" id="fig|1379739.3.peg.2363"/>
<feature type="transmembrane region" description="Helical" evidence="8">
    <location>
        <begin position="191"/>
        <end position="208"/>
    </location>
</feature>
<evidence type="ECO:0000313" key="10">
    <source>
        <dbReference type="Proteomes" id="UP000032250"/>
    </source>
</evidence>